<protein>
    <recommendedName>
        <fullName evidence="3">Universal stress protein</fullName>
    </recommendedName>
</protein>
<evidence type="ECO:0000313" key="1">
    <source>
        <dbReference type="EMBL" id="RUT78669.1"/>
    </source>
</evidence>
<keyword evidence="2" id="KW-1185">Reference proteome</keyword>
<organism evidence="1 2">
    <name type="scientific">Ancylomarina longa</name>
    <dbReference type="NCBI Taxonomy" id="2487017"/>
    <lineage>
        <taxon>Bacteria</taxon>
        <taxon>Pseudomonadati</taxon>
        <taxon>Bacteroidota</taxon>
        <taxon>Bacteroidia</taxon>
        <taxon>Marinilabiliales</taxon>
        <taxon>Marinifilaceae</taxon>
        <taxon>Ancylomarina</taxon>
    </lineage>
</organism>
<evidence type="ECO:0000313" key="2">
    <source>
        <dbReference type="Proteomes" id="UP000282985"/>
    </source>
</evidence>
<dbReference type="AlphaFoldDB" id="A0A434AW20"/>
<accession>A0A434AW20</accession>
<comment type="caution">
    <text evidence="1">The sequence shown here is derived from an EMBL/GenBank/DDBJ whole genome shotgun (WGS) entry which is preliminary data.</text>
</comment>
<dbReference type="Proteomes" id="UP000282985">
    <property type="component" value="Unassembled WGS sequence"/>
</dbReference>
<gene>
    <name evidence="1" type="ORF">DLK05_07490</name>
</gene>
<sequence length="271" mass="31883">MTIKKQHILVIIQDLKSLNVAIKHAFKLAGIFKCEVAFTFFQNHEEQQLDENTIELIKNANPSDISYQIVRTDTPKRGLNNLIQQLEAIFILTQFPVHRIDRSYKLNPIFKWLFDAKIPTILLSRNTKLECNYKNIIIPVNYRKECKEKMIWASYFGRFNQAVLHLIAASEQSEDLSRKIKATLLFTKKMFEQFKFDYKIIKSQSNSFSLEKEAYELSSRLDSDLMVLMLNHQEGWFSTHFGPQKLKKYLCQKESPILFINPLKDYFLPCS</sequence>
<reference evidence="1 2" key="1">
    <citation type="submission" date="2018-11" db="EMBL/GenBank/DDBJ databases">
        <title>Parancylomarina longa gen. nov., sp. nov., isolated from sediments of southern Okinawa.</title>
        <authorList>
            <person name="Fu T."/>
        </authorList>
    </citation>
    <scope>NUCLEOTIDE SEQUENCE [LARGE SCALE GENOMIC DNA]</scope>
    <source>
        <strain evidence="1 2">T3-2 S1-C</strain>
    </source>
</reference>
<name>A0A434AW20_9BACT</name>
<evidence type="ECO:0008006" key="3">
    <source>
        <dbReference type="Google" id="ProtNLM"/>
    </source>
</evidence>
<proteinExistence type="predicted"/>
<dbReference type="EMBL" id="RJJX01000007">
    <property type="protein sequence ID" value="RUT78669.1"/>
    <property type="molecule type" value="Genomic_DNA"/>
</dbReference>